<dbReference type="KEGG" id="tim:GMBLW1_44620"/>
<name>A0A6C2YTL7_9BACT</name>
<accession>A0A6C2YTL7</accession>
<dbReference type="EMBL" id="LR586016">
    <property type="protein sequence ID" value="VIP04731.1"/>
    <property type="molecule type" value="Genomic_DNA"/>
</dbReference>
<proteinExistence type="predicted"/>
<dbReference type="AlphaFoldDB" id="A0A6C2YTL7"/>
<protein>
    <submittedName>
        <fullName evidence="1">Uncharacterized protein</fullName>
    </submittedName>
</protein>
<reference evidence="1" key="1">
    <citation type="submission" date="2019-04" db="EMBL/GenBank/DDBJ databases">
        <authorList>
            <consortium name="Science for Life Laboratories"/>
        </authorList>
    </citation>
    <scope>NUCLEOTIDE SEQUENCE</scope>
    <source>
        <strain evidence="1">MBLW1</strain>
    </source>
</reference>
<keyword evidence="2" id="KW-1185">Reference proteome</keyword>
<dbReference type="EMBL" id="LR593887">
    <property type="protein sequence ID" value="VTS06821.1"/>
    <property type="molecule type" value="Genomic_DNA"/>
</dbReference>
<dbReference type="InParanoid" id="A0A6C2YTL7"/>
<evidence type="ECO:0000313" key="1">
    <source>
        <dbReference type="EMBL" id="VIP04731.1"/>
    </source>
</evidence>
<evidence type="ECO:0000313" key="2">
    <source>
        <dbReference type="Proteomes" id="UP000464378"/>
    </source>
</evidence>
<sequence>MVLFRCVDCGGKVSDRAEACPVCGCPTSHSAAPPAEPLRSPDGAPISWLYDGPLHGVCPVCQVEREFAHTSFKEGMALLGEDINELGQGSAKKGLFATILADIANLFRGGKCSPLYFCKTCLTRSYICRNCMKPNRHYPVREQRCDHCHHPMIT</sequence>
<gene>
    <name evidence="1" type="ORF">GMBLW1_44620</name>
</gene>
<dbReference type="Proteomes" id="UP000464378">
    <property type="component" value="Chromosome"/>
</dbReference>
<organism evidence="1">
    <name type="scientific">Tuwongella immobilis</name>
    <dbReference type="NCBI Taxonomy" id="692036"/>
    <lineage>
        <taxon>Bacteria</taxon>
        <taxon>Pseudomonadati</taxon>
        <taxon>Planctomycetota</taxon>
        <taxon>Planctomycetia</taxon>
        <taxon>Gemmatales</taxon>
        <taxon>Gemmataceae</taxon>
        <taxon>Tuwongella</taxon>
    </lineage>
</organism>